<dbReference type="SUPFAM" id="SSF46785">
    <property type="entry name" value="Winged helix' DNA-binding domain"/>
    <property type="match status" value="1"/>
</dbReference>
<dbReference type="Pfam" id="PF01047">
    <property type="entry name" value="MarR"/>
    <property type="match status" value="1"/>
</dbReference>
<evidence type="ECO:0000313" key="6">
    <source>
        <dbReference type="Proteomes" id="UP000886803"/>
    </source>
</evidence>
<evidence type="ECO:0000313" key="5">
    <source>
        <dbReference type="EMBL" id="HJB42863.1"/>
    </source>
</evidence>
<feature type="domain" description="HTH marR-type" evidence="4">
    <location>
        <begin position="4"/>
        <end position="150"/>
    </location>
</feature>
<keyword evidence="2" id="KW-0238">DNA-binding</keyword>
<evidence type="ECO:0000256" key="2">
    <source>
        <dbReference type="ARBA" id="ARBA00023125"/>
    </source>
</evidence>
<dbReference type="SMART" id="SM00347">
    <property type="entry name" value="HTH_MARR"/>
    <property type="match status" value="1"/>
</dbReference>
<organism evidence="5 6">
    <name type="scientific">Candidatus Gemmiger avicola</name>
    <dbReference type="NCBI Taxonomy" id="2838605"/>
    <lineage>
        <taxon>Bacteria</taxon>
        <taxon>Bacillati</taxon>
        <taxon>Bacillota</taxon>
        <taxon>Clostridia</taxon>
        <taxon>Eubacteriales</taxon>
        <taxon>Gemmiger</taxon>
    </lineage>
</organism>
<reference evidence="5" key="2">
    <citation type="submission" date="2021-04" db="EMBL/GenBank/DDBJ databases">
        <authorList>
            <person name="Gilroy R."/>
        </authorList>
    </citation>
    <scope>NUCLEOTIDE SEQUENCE</scope>
    <source>
        <strain evidence="5">ChiBcec8-13705</strain>
    </source>
</reference>
<dbReference type="GO" id="GO:0003700">
    <property type="term" value="F:DNA-binding transcription factor activity"/>
    <property type="evidence" value="ECO:0007669"/>
    <property type="project" value="InterPro"/>
</dbReference>
<keyword evidence="3" id="KW-0804">Transcription</keyword>
<evidence type="ECO:0000256" key="1">
    <source>
        <dbReference type="ARBA" id="ARBA00023015"/>
    </source>
</evidence>
<comment type="caution">
    <text evidence="5">The sequence shown here is derived from an EMBL/GenBank/DDBJ whole genome shotgun (WGS) entry which is preliminary data.</text>
</comment>
<evidence type="ECO:0000259" key="4">
    <source>
        <dbReference type="PROSITE" id="PS50995"/>
    </source>
</evidence>
<dbReference type="PANTHER" id="PTHR42756:SF1">
    <property type="entry name" value="TRANSCRIPTIONAL REPRESSOR OF EMRAB OPERON"/>
    <property type="match status" value="1"/>
</dbReference>
<dbReference type="AlphaFoldDB" id="A0A9D2M9M6"/>
<dbReference type="PRINTS" id="PR00598">
    <property type="entry name" value="HTHMARR"/>
</dbReference>
<accession>A0A9D2M9M6</accession>
<evidence type="ECO:0000256" key="3">
    <source>
        <dbReference type="ARBA" id="ARBA00023163"/>
    </source>
</evidence>
<dbReference type="GO" id="GO:0003677">
    <property type="term" value="F:DNA binding"/>
    <property type="evidence" value="ECO:0007669"/>
    <property type="project" value="UniProtKB-KW"/>
</dbReference>
<gene>
    <name evidence="5" type="ORF">H9945_10245</name>
</gene>
<proteinExistence type="predicted"/>
<dbReference type="InterPro" id="IPR000835">
    <property type="entry name" value="HTH_MarR-typ"/>
</dbReference>
<dbReference type="EMBL" id="DWYG01000174">
    <property type="protein sequence ID" value="HJB42863.1"/>
    <property type="molecule type" value="Genomic_DNA"/>
</dbReference>
<sequence>MNTENNATPSIRQAGRLIAYTSHQISRALDACIAAEVHPDLTGMRGLVLGHIVRTVQSGQPLYQRDLEECFRIRRSSVTAMLKAMESAGFITRTPVSQDARLKSLAPTVKGLACYESLERCIAAFERQLRDGVTQADLNALIKTLERLRQNAGTALQRQGAPAQGTNHKE</sequence>
<keyword evidence="1" id="KW-0805">Transcription regulation</keyword>
<dbReference type="PANTHER" id="PTHR42756">
    <property type="entry name" value="TRANSCRIPTIONAL REGULATOR, MARR"/>
    <property type="match status" value="1"/>
</dbReference>
<dbReference type="Gene3D" id="1.10.10.10">
    <property type="entry name" value="Winged helix-like DNA-binding domain superfamily/Winged helix DNA-binding domain"/>
    <property type="match status" value="1"/>
</dbReference>
<name>A0A9D2M9M6_9FIRM</name>
<dbReference type="Proteomes" id="UP000886803">
    <property type="component" value="Unassembled WGS sequence"/>
</dbReference>
<reference evidence="5" key="1">
    <citation type="journal article" date="2021" name="PeerJ">
        <title>Extensive microbial diversity within the chicken gut microbiome revealed by metagenomics and culture.</title>
        <authorList>
            <person name="Gilroy R."/>
            <person name="Ravi A."/>
            <person name="Getino M."/>
            <person name="Pursley I."/>
            <person name="Horton D.L."/>
            <person name="Alikhan N.F."/>
            <person name="Baker D."/>
            <person name="Gharbi K."/>
            <person name="Hall N."/>
            <person name="Watson M."/>
            <person name="Adriaenssens E.M."/>
            <person name="Foster-Nyarko E."/>
            <person name="Jarju S."/>
            <person name="Secka A."/>
            <person name="Antonio M."/>
            <person name="Oren A."/>
            <person name="Chaudhuri R.R."/>
            <person name="La Ragione R."/>
            <person name="Hildebrand F."/>
            <person name="Pallen M.J."/>
        </authorList>
    </citation>
    <scope>NUCLEOTIDE SEQUENCE</scope>
    <source>
        <strain evidence="5">ChiBcec8-13705</strain>
    </source>
</reference>
<dbReference type="InterPro" id="IPR036388">
    <property type="entry name" value="WH-like_DNA-bd_sf"/>
</dbReference>
<dbReference type="InterPro" id="IPR036390">
    <property type="entry name" value="WH_DNA-bd_sf"/>
</dbReference>
<protein>
    <submittedName>
        <fullName evidence="5">MarR family winged helix-turn-helix transcriptional regulator</fullName>
    </submittedName>
</protein>
<dbReference type="PROSITE" id="PS50995">
    <property type="entry name" value="HTH_MARR_2"/>
    <property type="match status" value="1"/>
</dbReference>